<organism evidence="1 2">
    <name type="scientific">Persea americana</name>
    <name type="common">Avocado</name>
    <dbReference type="NCBI Taxonomy" id="3435"/>
    <lineage>
        <taxon>Eukaryota</taxon>
        <taxon>Viridiplantae</taxon>
        <taxon>Streptophyta</taxon>
        <taxon>Embryophyta</taxon>
        <taxon>Tracheophyta</taxon>
        <taxon>Spermatophyta</taxon>
        <taxon>Magnoliopsida</taxon>
        <taxon>Magnoliidae</taxon>
        <taxon>Laurales</taxon>
        <taxon>Lauraceae</taxon>
        <taxon>Persea</taxon>
    </lineage>
</organism>
<comment type="caution">
    <text evidence="1">The sequence shown here is derived from an EMBL/GenBank/DDBJ whole genome shotgun (WGS) entry which is preliminary data.</text>
</comment>
<protein>
    <submittedName>
        <fullName evidence="1">Uncharacterized protein</fullName>
    </submittedName>
</protein>
<proteinExistence type="predicted"/>
<gene>
    <name evidence="1" type="ORF">MRB53_005088</name>
</gene>
<keyword evidence="2" id="KW-1185">Reference proteome</keyword>
<name>A0ACC2MCZ9_PERAE</name>
<dbReference type="EMBL" id="CM056810">
    <property type="protein sequence ID" value="KAJ8643340.1"/>
    <property type="molecule type" value="Genomic_DNA"/>
</dbReference>
<evidence type="ECO:0000313" key="1">
    <source>
        <dbReference type="EMBL" id="KAJ8643340.1"/>
    </source>
</evidence>
<dbReference type="Proteomes" id="UP001234297">
    <property type="component" value="Chromosome 2"/>
</dbReference>
<accession>A0ACC2MCZ9</accession>
<reference evidence="1 2" key="1">
    <citation type="journal article" date="2022" name="Hortic Res">
        <title>A haplotype resolved chromosomal level avocado genome allows analysis of novel avocado genes.</title>
        <authorList>
            <person name="Nath O."/>
            <person name="Fletcher S.J."/>
            <person name="Hayward A."/>
            <person name="Shaw L.M."/>
            <person name="Masouleh A.K."/>
            <person name="Furtado A."/>
            <person name="Henry R.J."/>
            <person name="Mitter N."/>
        </authorList>
    </citation>
    <scope>NUCLEOTIDE SEQUENCE [LARGE SCALE GENOMIC DNA]</scope>
    <source>
        <strain evidence="2">cv. Hass</strain>
    </source>
</reference>
<evidence type="ECO:0000313" key="2">
    <source>
        <dbReference type="Proteomes" id="UP001234297"/>
    </source>
</evidence>
<sequence length="431" mass="47843">MSSSSNPKRTNSNDRQGKAILLHENLLKSNMVLELELFSTLFVTMEKAICEKMFLVFAALCLISVYGAATPQGTRNLTEFELRKELKRLNKPAIKSIKSEDGDIIDCVDIYKQPALDHPLLKNHTIQMRPSFYNKEKESTSKPLEQLWHKSGSCPEGTIPIRRTRRRDLLRAISSEGFGMKASLSQFESVKVNTEADNYGGEAIINVWNMHVEPSESSCGAIFVGRRDNSDAISAGWMVSKSLFGDDVTRLFGYWESENGGCCNMLCSGFLQSTSKLALGVASRPSTYGGEQRAIYVRIYWNSAAPGNWWLSINNENVGYWPGSLFKSMNGKAQYIQWGGQVYRPTPGETHSSTQMGSGHWPKEGFGKAAFFDKCAYYRTIDGTWTPRNPLIRTSMVTKSGCYDIADESTVNGGPGFSFFYGGPGGPNCDA</sequence>